<dbReference type="OrthoDB" id="1697319at2759"/>
<dbReference type="GO" id="GO:0003723">
    <property type="term" value="F:RNA binding"/>
    <property type="evidence" value="ECO:0007669"/>
    <property type="project" value="InterPro"/>
</dbReference>
<proteinExistence type="predicted"/>
<organism evidence="3 4">
    <name type="scientific">Kingdonia uniflora</name>
    <dbReference type="NCBI Taxonomy" id="39325"/>
    <lineage>
        <taxon>Eukaryota</taxon>
        <taxon>Viridiplantae</taxon>
        <taxon>Streptophyta</taxon>
        <taxon>Embryophyta</taxon>
        <taxon>Tracheophyta</taxon>
        <taxon>Spermatophyta</taxon>
        <taxon>Magnoliopsida</taxon>
        <taxon>Ranunculales</taxon>
        <taxon>Circaeasteraceae</taxon>
        <taxon>Kingdonia</taxon>
    </lineage>
</organism>
<dbReference type="EMBL" id="JACGCM010000838">
    <property type="protein sequence ID" value="KAF6165612.1"/>
    <property type="molecule type" value="Genomic_DNA"/>
</dbReference>
<name>A0A7J7NF50_9MAGN</name>
<sequence length="85" mass="9140">MKPGGSGMPNFFVSMVAQGQQGQRPPEENVSGATGRSAGAKMVAKMTGMLLEMDQPEVLHLIESPEALKAKVVKRMEVSRNVAQR</sequence>
<keyword evidence="4" id="KW-1185">Reference proteome</keyword>
<evidence type="ECO:0000313" key="3">
    <source>
        <dbReference type="EMBL" id="KAF6165612.1"/>
    </source>
</evidence>
<feature type="domain" description="PABC" evidence="2">
    <location>
        <begin position="7"/>
        <end position="84"/>
    </location>
</feature>
<protein>
    <recommendedName>
        <fullName evidence="2">PABC domain-containing protein</fullName>
    </recommendedName>
</protein>
<reference evidence="3 4" key="1">
    <citation type="journal article" date="2020" name="IScience">
        <title>Genome Sequencing of the Endangered Kingdonia uniflora (Circaeasteraceae, Ranunculales) Reveals Potential Mechanisms of Evolutionary Specialization.</title>
        <authorList>
            <person name="Sun Y."/>
            <person name="Deng T."/>
            <person name="Zhang A."/>
            <person name="Moore M.J."/>
            <person name="Landis J.B."/>
            <person name="Lin N."/>
            <person name="Zhang H."/>
            <person name="Zhang X."/>
            <person name="Huang J."/>
            <person name="Zhang X."/>
            <person name="Sun H."/>
            <person name="Wang H."/>
        </authorList>
    </citation>
    <scope>NUCLEOTIDE SEQUENCE [LARGE SCALE GENOMIC DNA]</scope>
    <source>
        <strain evidence="3">TB1705</strain>
        <tissue evidence="3">Leaf</tissue>
    </source>
</reference>
<dbReference type="Pfam" id="PF00658">
    <property type="entry name" value="MLLE"/>
    <property type="match status" value="1"/>
</dbReference>
<evidence type="ECO:0000256" key="1">
    <source>
        <dbReference type="SAM" id="MobiDB-lite"/>
    </source>
</evidence>
<dbReference type="Gene3D" id="1.10.1900.10">
    <property type="entry name" value="c-terminal domain of poly(a) binding protein"/>
    <property type="match status" value="1"/>
</dbReference>
<feature type="region of interest" description="Disordered" evidence="1">
    <location>
        <begin position="1"/>
        <end position="39"/>
    </location>
</feature>
<dbReference type="SMART" id="SM00517">
    <property type="entry name" value="PolyA"/>
    <property type="match status" value="1"/>
</dbReference>
<dbReference type="Proteomes" id="UP000541444">
    <property type="component" value="Unassembled WGS sequence"/>
</dbReference>
<dbReference type="AlphaFoldDB" id="A0A7J7NF50"/>
<dbReference type="InterPro" id="IPR036053">
    <property type="entry name" value="PABP-dom"/>
</dbReference>
<dbReference type="SUPFAM" id="SSF63570">
    <property type="entry name" value="PABC (PABP) domain"/>
    <property type="match status" value="1"/>
</dbReference>
<accession>A0A7J7NF50</accession>
<evidence type="ECO:0000259" key="2">
    <source>
        <dbReference type="PROSITE" id="PS51309"/>
    </source>
</evidence>
<feature type="non-terminal residue" evidence="3">
    <location>
        <position position="1"/>
    </location>
</feature>
<gene>
    <name evidence="3" type="ORF">GIB67_021882</name>
</gene>
<dbReference type="PROSITE" id="PS51309">
    <property type="entry name" value="PABC"/>
    <property type="match status" value="1"/>
</dbReference>
<evidence type="ECO:0000313" key="4">
    <source>
        <dbReference type="Proteomes" id="UP000541444"/>
    </source>
</evidence>
<comment type="caution">
    <text evidence="3">The sequence shown here is derived from an EMBL/GenBank/DDBJ whole genome shotgun (WGS) entry which is preliminary data.</text>
</comment>
<dbReference type="InterPro" id="IPR002004">
    <property type="entry name" value="PABP_HYD_C"/>
</dbReference>